<dbReference type="GO" id="GO:0005829">
    <property type="term" value="C:cytosol"/>
    <property type="evidence" value="ECO:0007669"/>
    <property type="project" value="TreeGrafter"/>
</dbReference>
<dbReference type="SUPFAM" id="SSF55347">
    <property type="entry name" value="Glyceraldehyde-3-phosphate dehydrogenase-like, C-terminal domain"/>
    <property type="match status" value="1"/>
</dbReference>
<dbReference type="Gene3D" id="3.30.360.10">
    <property type="entry name" value="Dihydrodipicolinate Reductase, domain 2"/>
    <property type="match status" value="1"/>
</dbReference>
<evidence type="ECO:0000313" key="17">
    <source>
        <dbReference type="Proteomes" id="UP000185725"/>
    </source>
</evidence>
<keyword evidence="4 12" id="KW-0220">Diaminopimelate biosynthesis</keyword>
<feature type="binding site" evidence="12">
    <location>
        <position position="31"/>
    </location>
    <ligand>
        <name>NADP(+)</name>
        <dbReference type="ChEBI" id="CHEBI:58349"/>
    </ligand>
</feature>
<dbReference type="HAMAP" id="MF_00102">
    <property type="entry name" value="DapB"/>
    <property type="match status" value="1"/>
</dbReference>
<evidence type="ECO:0000256" key="12">
    <source>
        <dbReference type="HAMAP-Rule" id="MF_00102"/>
    </source>
</evidence>
<dbReference type="GO" id="GO:0019877">
    <property type="term" value="P:diaminopimelate biosynthetic process"/>
    <property type="evidence" value="ECO:0007669"/>
    <property type="project" value="UniProtKB-UniRule"/>
</dbReference>
<dbReference type="InterPro" id="IPR022663">
    <property type="entry name" value="DapB_C"/>
</dbReference>
<evidence type="ECO:0000256" key="1">
    <source>
        <dbReference type="ARBA" id="ARBA00006642"/>
    </source>
</evidence>
<dbReference type="Proteomes" id="UP000255231">
    <property type="component" value="Unassembled WGS sequence"/>
</dbReference>
<feature type="domain" description="Dihydrodipicolinate reductase N-terminal" evidence="13">
    <location>
        <begin position="1"/>
        <end position="99"/>
    </location>
</feature>
<reference evidence="16 18" key="2">
    <citation type="submission" date="2018-06" db="EMBL/GenBank/DDBJ databases">
        <authorList>
            <consortium name="Pathogen Informatics"/>
            <person name="Doyle S."/>
        </authorList>
    </citation>
    <scope>NUCLEOTIDE SEQUENCE [LARGE SCALE GENOMIC DNA]</scope>
    <source>
        <strain evidence="16 18">NCTC13560</strain>
    </source>
</reference>
<evidence type="ECO:0000313" key="15">
    <source>
        <dbReference type="EMBL" id="SIQ70675.1"/>
    </source>
</evidence>
<accession>A0A381JSQ7</accession>
<feature type="binding site" evidence="12">
    <location>
        <position position="132"/>
    </location>
    <ligand>
        <name>(S)-2,3,4,5-tetrahydrodipicolinate</name>
        <dbReference type="ChEBI" id="CHEBI:16845"/>
    </ligand>
</feature>
<keyword evidence="7 12" id="KW-0457">Lysine biosynthesis</keyword>
<dbReference type="RefSeq" id="WP_076561126.1">
    <property type="nucleotide sequence ID" value="NZ_CP033929.1"/>
</dbReference>
<evidence type="ECO:0000313" key="16">
    <source>
        <dbReference type="EMBL" id="SUY53970.1"/>
    </source>
</evidence>
<dbReference type="EMBL" id="FTMF01000007">
    <property type="protein sequence ID" value="SIQ70675.1"/>
    <property type="molecule type" value="Genomic_DNA"/>
</dbReference>
<evidence type="ECO:0000256" key="3">
    <source>
        <dbReference type="ARBA" id="ARBA00022857"/>
    </source>
</evidence>
<evidence type="ECO:0000256" key="2">
    <source>
        <dbReference type="ARBA" id="ARBA00022605"/>
    </source>
</evidence>
<comment type="pathway">
    <text evidence="8 12">Amino-acid biosynthesis; L-lysine biosynthesis via DAP pathway; (S)-tetrahydrodipicolinate from L-aspartate: step 4/4.</text>
</comment>
<keyword evidence="2 12" id="KW-0028">Amino-acid biosynthesis</keyword>
<dbReference type="GO" id="GO:0050661">
    <property type="term" value="F:NADP binding"/>
    <property type="evidence" value="ECO:0007669"/>
    <property type="project" value="UniProtKB-UniRule"/>
</dbReference>
<evidence type="ECO:0000256" key="5">
    <source>
        <dbReference type="ARBA" id="ARBA00023002"/>
    </source>
</evidence>
<dbReference type="OrthoDB" id="9790352at2"/>
<dbReference type="AlphaFoldDB" id="A0A381JSQ7"/>
<evidence type="ECO:0000313" key="18">
    <source>
        <dbReference type="Proteomes" id="UP000255231"/>
    </source>
</evidence>
<evidence type="ECO:0000256" key="9">
    <source>
        <dbReference type="ARBA" id="ARBA00038983"/>
    </source>
</evidence>
<dbReference type="KEGG" id="cil:EG358_17005"/>
<dbReference type="GO" id="GO:0008839">
    <property type="term" value="F:4-hydroxy-tetrahydrodipicolinate reductase"/>
    <property type="evidence" value="ECO:0007669"/>
    <property type="project" value="UniProtKB-UniRule"/>
</dbReference>
<dbReference type="Gene3D" id="3.40.50.720">
    <property type="entry name" value="NAD(P)-binding Rossmann-like Domain"/>
    <property type="match status" value="1"/>
</dbReference>
<evidence type="ECO:0000259" key="14">
    <source>
        <dbReference type="Pfam" id="PF05173"/>
    </source>
</evidence>
<proteinExistence type="inferred from homology"/>
<evidence type="ECO:0000256" key="6">
    <source>
        <dbReference type="ARBA" id="ARBA00023027"/>
    </source>
</evidence>
<feature type="binding site" evidence="12">
    <location>
        <begin position="96"/>
        <end position="99"/>
    </location>
    <ligand>
        <name>NAD(+)</name>
        <dbReference type="ChEBI" id="CHEBI:57540"/>
    </ligand>
</feature>
<feature type="binding site" evidence="12">
    <location>
        <begin position="141"/>
        <end position="142"/>
    </location>
    <ligand>
        <name>(S)-2,3,4,5-tetrahydrodipicolinate</name>
        <dbReference type="ChEBI" id="CHEBI:16845"/>
    </ligand>
</feature>
<dbReference type="PIRSF" id="PIRSF000161">
    <property type="entry name" value="DHPR"/>
    <property type="match status" value="1"/>
</dbReference>
<keyword evidence="3 12" id="KW-0521">NADP</keyword>
<dbReference type="Pfam" id="PF01113">
    <property type="entry name" value="DapB_N"/>
    <property type="match status" value="1"/>
</dbReference>
<dbReference type="SUPFAM" id="SSF51735">
    <property type="entry name" value="NAD(P)-binding Rossmann-fold domains"/>
    <property type="match status" value="1"/>
</dbReference>
<comment type="catalytic activity">
    <reaction evidence="10 12">
        <text>(S)-2,3,4,5-tetrahydrodipicolinate + NADP(+) + H2O = (2S,4S)-4-hydroxy-2,3,4,5-tetrahydrodipicolinate + NADPH + H(+)</text>
        <dbReference type="Rhea" id="RHEA:35331"/>
        <dbReference type="ChEBI" id="CHEBI:15377"/>
        <dbReference type="ChEBI" id="CHEBI:15378"/>
        <dbReference type="ChEBI" id="CHEBI:16845"/>
        <dbReference type="ChEBI" id="CHEBI:57783"/>
        <dbReference type="ChEBI" id="CHEBI:58349"/>
        <dbReference type="ChEBI" id="CHEBI:67139"/>
        <dbReference type="EC" id="1.17.1.8"/>
    </reaction>
</comment>
<dbReference type="InterPro" id="IPR023940">
    <property type="entry name" value="DHDPR_bac"/>
</dbReference>
<keyword evidence="17" id="KW-1185">Reference proteome</keyword>
<dbReference type="InterPro" id="IPR036291">
    <property type="entry name" value="NAD(P)-bd_dom_sf"/>
</dbReference>
<dbReference type="UniPathway" id="UPA00034">
    <property type="reaction ID" value="UER00018"/>
</dbReference>
<dbReference type="PANTHER" id="PTHR20836">
    <property type="entry name" value="DIHYDRODIPICOLINATE REDUCTASE"/>
    <property type="match status" value="1"/>
</dbReference>
<dbReference type="GeneID" id="303675403"/>
<evidence type="ECO:0000256" key="7">
    <source>
        <dbReference type="ARBA" id="ARBA00023154"/>
    </source>
</evidence>
<dbReference type="GO" id="GO:0051287">
    <property type="term" value="F:NAD binding"/>
    <property type="evidence" value="ECO:0007669"/>
    <property type="project" value="UniProtKB-UniRule"/>
</dbReference>
<evidence type="ECO:0000256" key="10">
    <source>
        <dbReference type="ARBA" id="ARBA00049080"/>
    </source>
</evidence>
<feature type="active site" description="Proton donor" evidence="12">
    <location>
        <position position="135"/>
    </location>
</feature>
<evidence type="ECO:0000256" key="8">
    <source>
        <dbReference type="ARBA" id="ARBA00037922"/>
    </source>
</evidence>
<evidence type="ECO:0000256" key="4">
    <source>
        <dbReference type="ARBA" id="ARBA00022915"/>
    </source>
</evidence>
<dbReference type="EMBL" id="UFVS01000003">
    <property type="protein sequence ID" value="SUY53970.1"/>
    <property type="molecule type" value="Genomic_DNA"/>
</dbReference>
<feature type="domain" description="Dihydrodipicolinate reductase C-terminal" evidence="14">
    <location>
        <begin position="102"/>
        <end position="231"/>
    </location>
</feature>
<dbReference type="GO" id="GO:0016726">
    <property type="term" value="F:oxidoreductase activity, acting on CH or CH2 groups, NAD or NADP as acceptor"/>
    <property type="evidence" value="ECO:0007669"/>
    <property type="project" value="UniProtKB-UniRule"/>
</dbReference>
<comment type="caution">
    <text evidence="12">Was originally thought to be a dihydrodipicolinate reductase (DHDPR), catalyzing the conversion of dihydrodipicolinate to tetrahydrodipicolinate. However, it was shown in E.coli that the substrate of the enzymatic reaction is not dihydrodipicolinate (DHDP) but in fact (2S,4S)-4-hydroxy-2,3,4,5-tetrahydrodipicolinic acid (HTPA), the product released by the DapA-catalyzed reaction.</text>
</comment>
<keyword evidence="6 12" id="KW-0520">NAD</keyword>
<comment type="similarity">
    <text evidence="1 12">Belongs to the DapB family.</text>
</comment>
<comment type="caution">
    <text evidence="12">Lacks conserved residue(s) required for the propagation of feature annotation.</text>
</comment>
<dbReference type="Pfam" id="PF05173">
    <property type="entry name" value="DapB_C"/>
    <property type="match status" value="1"/>
</dbReference>
<comment type="catalytic activity">
    <reaction evidence="11 12">
        <text>(S)-2,3,4,5-tetrahydrodipicolinate + NAD(+) + H2O = (2S,4S)-4-hydroxy-2,3,4,5-tetrahydrodipicolinate + NADH + H(+)</text>
        <dbReference type="Rhea" id="RHEA:35323"/>
        <dbReference type="ChEBI" id="CHEBI:15377"/>
        <dbReference type="ChEBI" id="CHEBI:15378"/>
        <dbReference type="ChEBI" id="CHEBI:16845"/>
        <dbReference type="ChEBI" id="CHEBI:57540"/>
        <dbReference type="ChEBI" id="CHEBI:57945"/>
        <dbReference type="ChEBI" id="CHEBI:67139"/>
        <dbReference type="EC" id="1.17.1.8"/>
    </reaction>
</comment>
<reference evidence="15 17" key="1">
    <citation type="submission" date="2017-01" db="EMBL/GenBank/DDBJ databases">
        <authorList>
            <person name="Varghese N."/>
            <person name="Submissions S."/>
        </authorList>
    </citation>
    <scope>NUCLEOTIDE SEQUENCE [LARGE SCALE GENOMIC DNA]</scope>
    <source>
        <strain evidence="15 17">ATCC 27950</strain>
    </source>
</reference>
<feature type="binding site" evidence="12">
    <location>
        <begin position="71"/>
        <end position="73"/>
    </location>
    <ligand>
        <name>NAD(+)</name>
        <dbReference type="ChEBI" id="CHEBI:57540"/>
    </ligand>
</feature>
<evidence type="ECO:0000256" key="11">
    <source>
        <dbReference type="ARBA" id="ARBA00049396"/>
    </source>
</evidence>
<keyword evidence="5 12" id="KW-0560">Oxidoreductase</keyword>
<gene>
    <name evidence="16" type="primary">dapB_2</name>
    <name evidence="12" type="synonym">dapB</name>
    <name evidence="16" type="ORF">NCTC13560_03932</name>
    <name evidence="15" type="ORF">SAMN05421682_107201</name>
</gene>
<dbReference type="Proteomes" id="UP000185725">
    <property type="component" value="Unassembled WGS sequence"/>
</dbReference>
<dbReference type="InterPro" id="IPR000846">
    <property type="entry name" value="DapB_N"/>
</dbReference>
<evidence type="ECO:0000259" key="13">
    <source>
        <dbReference type="Pfam" id="PF01113"/>
    </source>
</evidence>
<organism evidence="16 18">
    <name type="scientific">Chryseobacterium indoltheticum</name>
    <dbReference type="NCBI Taxonomy" id="254"/>
    <lineage>
        <taxon>Bacteria</taxon>
        <taxon>Pseudomonadati</taxon>
        <taxon>Bacteroidota</taxon>
        <taxon>Flavobacteriia</taxon>
        <taxon>Flavobacteriales</taxon>
        <taxon>Weeksellaceae</taxon>
        <taxon>Chryseobacterium group</taxon>
        <taxon>Chryseobacterium</taxon>
    </lineage>
</organism>
<feature type="active site" description="Proton donor/acceptor" evidence="12">
    <location>
        <position position="131"/>
    </location>
</feature>
<protein>
    <recommendedName>
        <fullName evidence="9 12">4-hydroxy-tetrahydrodipicolinate reductase</fullName>
        <shortName evidence="12">HTPA reductase</shortName>
        <ecNumber evidence="9 12">1.17.1.8</ecNumber>
    </recommendedName>
</protein>
<dbReference type="NCBIfam" id="TIGR00036">
    <property type="entry name" value="dapB"/>
    <property type="match status" value="1"/>
</dbReference>
<dbReference type="GO" id="GO:0009089">
    <property type="term" value="P:lysine biosynthetic process via diaminopimelate"/>
    <property type="evidence" value="ECO:0007669"/>
    <property type="project" value="UniProtKB-UniRule"/>
</dbReference>
<comment type="subunit">
    <text evidence="12">Homotetramer.</text>
</comment>
<dbReference type="EC" id="1.17.1.8" evidence="9 12"/>
<comment type="function">
    <text evidence="12">Catalyzes the conversion of 4-hydroxy-tetrahydrodipicolinate (HTPA) to tetrahydrodipicolinate.</text>
</comment>
<dbReference type="PANTHER" id="PTHR20836:SF0">
    <property type="entry name" value="4-HYDROXY-TETRAHYDRODIPICOLINATE REDUCTASE 1, CHLOROPLASTIC-RELATED"/>
    <property type="match status" value="1"/>
</dbReference>
<name>A0A381JSQ7_9FLAO</name>
<keyword evidence="12" id="KW-0963">Cytoplasm</keyword>
<sequence>MKIALVGYGRMGKIIDEIALKRGHEVVARLKETPTAENLNNPDVVIEFSLPEVAFDNIKACLENKIPVICGTTGWLERKSEVEQLAVENETAFLYGSNFSLGVNLFFALNEKLAGLMKNVDEYSCQLEEIHHIHKLDAPSGTAISLAEGIIKNNDKFDAWKLEETQEKQLGIFAIRENEVPGTHSVYYRSEVDEIEIKHTAYNRNGFALGAVVAAEWIKDKKGNFTMKDVLGL</sequence>
<dbReference type="CDD" id="cd02274">
    <property type="entry name" value="DHDPR_N"/>
    <property type="match status" value="1"/>
</dbReference>
<comment type="subcellular location">
    <subcellularLocation>
        <location evidence="12">Cytoplasm</location>
    </subcellularLocation>
</comment>